<name>A0A0U4DYW3_9BACI</name>
<dbReference type="OrthoDB" id="9775608at2"/>
<evidence type="ECO:0000256" key="4">
    <source>
        <dbReference type="PIRSR" id="PIRSR005902-1"/>
    </source>
</evidence>
<dbReference type="KEGG" id="lao:AOX59_09895"/>
<dbReference type="GO" id="GO:0016788">
    <property type="term" value="F:hydrolase activity, acting on ester bonds"/>
    <property type="evidence" value="ECO:0007669"/>
    <property type="project" value="InterPro"/>
</dbReference>
<gene>
    <name evidence="5" type="ORF">AOX59_09895</name>
</gene>
<keyword evidence="3" id="KW-0378">Hydrolase</keyword>
<dbReference type="SUPFAM" id="SSF51556">
    <property type="entry name" value="Metallo-dependent hydrolases"/>
    <property type="match status" value="1"/>
</dbReference>
<protein>
    <submittedName>
        <fullName evidence="5">DNAase</fullName>
    </submittedName>
</protein>
<feature type="binding site" evidence="4">
    <location>
        <position position="11"/>
    </location>
    <ligand>
        <name>a divalent metal cation</name>
        <dbReference type="ChEBI" id="CHEBI:60240"/>
        <label>1</label>
    </ligand>
</feature>
<evidence type="ECO:0000313" key="6">
    <source>
        <dbReference type="Proteomes" id="UP000050331"/>
    </source>
</evidence>
<evidence type="ECO:0000256" key="3">
    <source>
        <dbReference type="ARBA" id="ARBA00022801"/>
    </source>
</evidence>
<sequence>MSKKIVDAHIHLDMYKPDERFGILRDMEANDVDALIAVSNHLASAQETIRLAHADNRVKPAFGFHPEQPLPTDEEVGDLLAMIERDSDRVVAVGEVGLPYYLRREGEMTSREREAYVHVLEAFIRNAAELNKPVALHAIYDDAPEVIDLLEKHSLSKAHFHWFKGDSKTMQRMMRNGYFISVTPDILYEAETRELVRQFPLDKIMVETDGPWPFEGPFKGKMTHPHMIHRSAREIAVLKGIPDEDVYHRLYDNTIHFYGI</sequence>
<feature type="binding site" evidence="4">
    <location>
        <position position="95"/>
    </location>
    <ligand>
        <name>a divalent metal cation</name>
        <dbReference type="ChEBI" id="CHEBI:60240"/>
        <label>1</label>
    </ligand>
</feature>
<dbReference type="PANTHER" id="PTHR46317">
    <property type="entry name" value="HYDROLASE OF PHP SUPERFAMILY-RELATED PROTEIN"/>
    <property type="match status" value="1"/>
</dbReference>
<feature type="binding site" evidence="4">
    <location>
        <position position="137"/>
    </location>
    <ligand>
        <name>a divalent metal cation</name>
        <dbReference type="ChEBI" id="CHEBI:60240"/>
        <label>2</label>
    </ligand>
</feature>
<dbReference type="CDD" id="cd01310">
    <property type="entry name" value="TatD_DNAse"/>
    <property type="match status" value="1"/>
</dbReference>
<dbReference type="Proteomes" id="UP000050331">
    <property type="component" value="Chromosome"/>
</dbReference>
<feature type="binding site" evidence="4">
    <location>
        <position position="161"/>
    </location>
    <ligand>
        <name>a divalent metal cation</name>
        <dbReference type="ChEBI" id="CHEBI:60240"/>
        <label>2</label>
    </ligand>
</feature>
<dbReference type="Gene3D" id="3.20.20.140">
    <property type="entry name" value="Metal-dependent hydrolases"/>
    <property type="match status" value="1"/>
</dbReference>
<proteinExistence type="inferred from homology"/>
<dbReference type="GO" id="GO:0046872">
    <property type="term" value="F:metal ion binding"/>
    <property type="evidence" value="ECO:0007669"/>
    <property type="project" value="UniProtKB-KW"/>
</dbReference>
<dbReference type="Pfam" id="PF01026">
    <property type="entry name" value="TatD_DNase"/>
    <property type="match status" value="1"/>
</dbReference>
<dbReference type="EMBL" id="CP013862">
    <property type="protein sequence ID" value="ALX50600.1"/>
    <property type="molecule type" value="Genomic_DNA"/>
</dbReference>
<organism evidence="5 6">
    <name type="scientific">Lentibacillus amyloliquefaciens</name>
    <dbReference type="NCBI Taxonomy" id="1472767"/>
    <lineage>
        <taxon>Bacteria</taxon>
        <taxon>Bacillati</taxon>
        <taxon>Bacillota</taxon>
        <taxon>Bacilli</taxon>
        <taxon>Bacillales</taxon>
        <taxon>Bacillaceae</taxon>
        <taxon>Lentibacillus</taxon>
    </lineage>
</organism>
<comment type="similarity">
    <text evidence="1">Belongs to the metallo-dependent hydrolases superfamily. TatD-type hydrolase family.</text>
</comment>
<evidence type="ECO:0000256" key="2">
    <source>
        <dbReference type="ARBA" id="ARBA00022723"/>
    </source>
</evidence>
<dbReference type="STRING" id="1472767.AOX59_09895"/>
<feature type="binding site" evidence="4">
    <location>
        <position position="9"/>
    </location>
    <ligand>
        <name>a divalent metal cation</name>
        <dbReference type="ChEBI" id="CHEBI:60240"/>
        <label>1</label>
    </ligand>
</feature>
<dbReference type="PIRSF" id="PIRSF005902">
    <property type="entry name" value="DNase_TatD"/>
    <property type="match status" value="1"/>
</dbReference>
<evidence type="ECO:0000256" key="1">
    <source>
        <dbReference type="ARBA" id="ARBA00009275"/>
    </source>
</evidence>
<dbReference type="InterPro" id="IPR001130">
    <property type="entry name" value="TatD-like"/>
</dbReference>
<keyword evidence="2 4" id="KW-0479">Metal-binding</keyword>
<feature type="binding site" evidence="4">
    <location>
        <position position="209"/>
    </location>
    <ligand>
        <name>a divalent metal cation</name>
        <dbReference type="ChEBI" id="CHEBI:60240"/>
        <label>1</label>
    </ligand>
</feature>
<accession>A0A0U4DYW3</accession>
<dbReference type="AlphaFoldDB" id="A0A0U4DYW3"/>
<dbReference type="PROSITE" id="PS01137">
    <property type="entry name" value="TATD_1"/>
    <property type="match status" value="1"/>
</dbReference>
<evidence type="ECO:0000313" key="5">
    <source>
        <dbReference type="EMBL" id="ALX50600.1"/>
    </source>
</evidence>
<dbReference type="PANTHER" id="PTHR46317:SF1">
    <property type="entry name" value="HYDROLASE, TATD FAMILY"/>
    <property type="match status" value="1"/>
</dbReference>
<reference evidence="5 6" key="1">
    <citation type="submission" date="2016-01" db="EMBL/GenBank/DDBJ databases">
        <title>Complete genome sequence of strain Lentibacillus amyloliquefaciens LAM0015T isolated from saline sediment.</title>
        <authorList>
            <person name="Wang J.-L."/>
            <person name="He M.-X."/>
        </authorList>
    </citation>
    <scope>NUCLEOTIDE SEQUENCE [LARGE SCALE GENOMIC DNA]</scope>
    <source>
        <strain evidence="5 6">LAM0015</strain>
    </source>
</reference>
<dbReference type="InterPro" id="IPR018228">
    <property type="entry name" value="DNase_TatD-rel_CS"/>
</dbReference>
<dbReference type="InterPro" id="IPR032466">
    <property type="entry name" value="Metal_Hydrolase"/>
</dbReference>
<keyword evidence="6" id="KW-1185">Reference proteome</keyword>